<sequence>MSKRSITDTLRLTSARPIPQLGFGVYKSPPDLCIQSVLTALRYGYRHIDTAQYYANEAEVGQAVQMTELVKREDVFLTTKILTPEDTLEGNYEKCLESVRKLSPTGDFSDEDGKEKDGGYVDLFLIHSPNCGGAEGRKILWQALERLHREGKAKSIGVSNFGIQHIEELKAFAEVWPPHVNQIELHPWSQQTEIVEYCEKNGIVIEAYCPLVRNTKADDPTLAKVAEKHGATPNQVLVRYCLERGWIPLPKSDNAERIATNATVYGFALDEEDMKMLNGLNQGAKGAIVQAVSN</sequence>
<dbReference type="EMBL" id="JAQQWM010000002">
    <property type="protein sequence ID" value="KAK8076855.1"/>
    <property type="molecule type" value="Genomic_DNA"/>
</dbReference>
<dbReference type="PANTHER" id="PTHR43827:SF13">
    <property type="entry name" value="ALDO_KETO REDUCTASE FAMILY PROTEIN"/>
    <property type="match status" value="1"/>
</dbReference>
<comment type="caution">
    <text evidence="3">The sequence shown here is derived from an EMBL/GenBank/DDBJ whole genome shotgun (WGS) entry which is preliminary data.</text>
</comment>
<dbReference type="InterPro" id="IPR018170">
    <property type="entry name" value="Aldo/ket_reductase_CS"/>
</dbReference>
<keyword evidence="1" id="KW-0560">Oxidoreductase</keyword>
<dbReference type="PRINTS" id="PR00069">
    <property type="entry name" value="ALDKETRDTASE"/>
</dbReference>
<keyword evidence="4" id="KW-1185">Reference proteome</keyword>
<dbReference type="PROSITE" id="PS00063">
    <property type="entry name" value="ALDOKETO_REDUCTASE_3"/>
    <property type="match status" value="1"/>
</dbReference>
<proteinExistence type="predicted"/>
<dbReference type="InterPro" id="IPR036812">
    <property type="entry name" value="NAD(P)_OxRdtase_dom_sf"/>
</dbReference>
<evidence type="ECO:0000313" key="3">
    <source>
        <dbReference type="EMBL" id="KAK8076855.1"/>
    </source>
</evidence>
<dbReference type="CDD" id="cd19071">
    <property type="entry name" value="AKR_AKR1-5-like"/>
    <property type="match status" value="1"/>
</dbReference>
<feature type="domain" description="NADP-dependent oxidoreductase" evidence="2">
    <location>
        <begin position="29"/>
        <end position="281"/>
    </location>
</feature>
<dbReference type="PROSITE" id="PS00062">
    <property type="entry name" value="ALDOKETO_REDUCTASE_2"/>
    <property type="match status" value="1"/>
</dbReference>
<dbReference type="PIRSF" id="PIRSF000097">
    <property type="entry name" value="AKR"/>
    <property type="match status" value="1"/>
</dbReference>
<organism evidence="3 4">
    <name type="scientific">Apiospora saccharicola</name>
    <dbReference type="NCBI Taxonomy" id="335842"/>
    <lineage>
        <taxon>Eukaryota</taxon>
        <taxon>Fungi</taxon>
        <taxon>Dikarya</taxon>
        <taxon>Ascomycota</taxon>
        <taxon>Pezizomycotina</taxon>
        <taxon>Sordariomycetes</taxon>
        <taxon>Xylariomycetidae</taxon>
        <taxon>Amphisphaeriales</taxon>
        <taxon>Apiosporaceae</taxon>
        <taxon>Apiospora</taxon>
    </lineage>
</organism>
<evidence type="ECO:0000256" key="1">
    <source>
        <dbReference type="ARBA" id="ARBA00023002"/>
    </source>
</evidence>
<dbReference type="InterPro" id="IPR023210">
    <property type="entry name" value="NADP_OxRdtase_dom"/>
</dbReference>
<dbReference type="PROSITE" id="PS00798">
    <property type="entry name" value="ALDOKETO_REDUCTASE_1"/>
    <property type="match status" value="1"/>
</dbReference>
<dbReference type="PANTHER" id="PTHR43827">
    <property type="entry name" value="2,5-DIKETO-D-GLUCONIC ACID REDUCTASE"/>
    <property type="match status" value="1"/>
</dbReference>
<gene>
    <name evidence="3" type="ORF">PG996_003025</name>
</gene>
<evidence type="ECO:0000259" key="2">
    <source>
        <dbReference type="Pfam" id="PF00248"/>
    </source>
</evidence>
<dbReference type="InterPro" id="IPR020471">
    <property type="entry name" value="AKR"/>
</dbReference>
<accession>A0ABR1W031</accession>
<reference evidence="3 4" key="1">
    <citation type="submission" date="2023-01" db="EMBL/GenBank/DDBJ databases">
        <title>Analysis of 21 Apiospora genomes using comparative genomics revels a genus with tremendous synthesis potential of carbohydrate active enzymes and secondary metabolites.</title>
        <authorList>
            <person name="Sorensen T."/>
        </authorList>
    </citation>
    <scope>NUCLEOTIDE SEQUENCE [LARGE SCALE GENOMIC DNA]</scope>
    <source>
        <strain evidence="3 4">CBS 83171</strain>
    </source>
</reference>
<dbReference type="Gene3D" id="3.20.20.100">
    <property type="entry name" value="NADP-dependent oxidoreductase domain"/>
    <property type="match status" value="1"/>
</dbReference>
<protein>
    <recommendedName>
        <fullName evidence="2">NADP-dependent oxidoreductase domain-containing protein</fullName>
    </recommendedName>
</protein>
<evidence type="ECO:0000313" key="4">
    <source>
        <dbReference type="Proteomes" id="UP001446871"/>
    </source>
</evidence>
<dbReference type="Pfam" id="PF00248">
    <property type="entry name" value="Aldo_ket_red"/>
    <property type="match status" value="1"/>
</dbReference>
<dbReference type="SUPFAM" id="SSF51430">
    <property type="entry name" value="NAD(P)-linked oxidoreductase"/>
    <property type="match status" value="1"/>
</dbReference>
<dbReference type="Proteomes" id="UP001446871">
    <property type="component" value="Unassembled WGS sequence"/>
</dbReference>
<name>A0ABR1W031_9PEZI</name>